<accession>S4W2N8</accession>
<proteinExistence type="predicted"/>
<sequence length="94" mass="11263">MAETDAQAWQHARRCIEKRHHTPCYRPPSKRENCYPADHCEYHLVYMPIFHVTPEISHAKQRRRLPPSQRMHDVRLHAPPRRLLQRQQAGSRGH</sequence>
<reference evidence="2 3" key="1">
    <citation type="journal article" date="2013" name="Science">
        <title>Pandoraviruses: amoeba viruses with genomes up to 2.5 Mb reaching that of parasitic eukaryotes.</title>
        <authorList>
            <person name="Philippe N."/>
            <person name="Legendre M."/>
            <person name="Doutre G."/>
            <person name="Coute Y."/>
            <person name="Poirot O."/>
            <person name="Lescot M."/>
            <person name="Arslan D."/>
            <person name="Seltzer V."/>
            <person name="Bertaux L."/>
            <person name="Bruley C."/>
            <person name="Garin J."/>
            <person name="Claverie J.M."/>
            <person name="Abergel C."/>
        </authorList>
    </citation>
    <scope>NUCLEOTIDE SEQUENCE [LARGE SCALE GENOMIC DNA]</scope>
</reference>
<evidence type="ECO:0000313" key="3">
    <source>
        <dbReference type="Proteomes" id="UP000204584"/>
    </source>
</evidence>
<dbReference type="Proteomes" id="UP000204584">
    <property type="component" value="Segment"/>
</dbReference>
<dbReference type="KEGG" id="vg:16606589"/>
<dbReference type="EMBL" id="KC977571">
    <property type="protein sequence ID" value="AGO84802.1"/>
    <property type="molecule type" value="Genomic_DNA"/>
</dbReference>
<organism evidence="2 3">
    <name type="scientific">Pandoravirus salinus</name>
    <dbReference type="NCBI Taxonomy" id="1349410"/>
    <lineage>
        <taxon>Viruses</taxon>
        <taxon>Pandoravirus</taxon>
    </lineage>
</organism>
<protein>
    <submittedName>
        <fullName evidence="2">Uncharacterized protein</fullName>
    </submittedName>
</protein>
<keyword evidence="3" id="KW-1185">Reference proteome</keyword>
<feature type="region of interest" description="Disordered" evidence="1">
    <location>
        <begin position="58"/>
        <end position="94"/>
    </location>
</feature>
<evidence type="ECO:0000313" key="2">
    <source>
        <dbReference type="EMBL" id="AGO84802.1"/>
    </source>
</evidence>
<dbReference type="GeneID" id="16606589"/>
<evidence type="ECO:0000256" key="1">
    <source>
        <dbReference type="SAM" id="MobiDB-lite"/>
    </source>
</evidence>
<gene>
    <name evidence="2" type="ORF">psal_cds_789</name>
</gene>
<name>S4W2N8_9VIRU</name>
<dbReference type="RefSeq" id="YP_008437875.1">
    <property type="nucleotide sequence ID" value="NC_022098.1"/>
</dbReference>
<feature type="compositionally biased region" description="Polar residues" evidence="1">
    <location>
        <begin position="85"/>
        <end position="94"/>
    </location>
</feature>